<dbReference type="RefSeq" id="WP_344991750.1">
    <property type="nucleotide sequence ID" value="NZ_BAABFR010000010.1"/>
</dbReference>
<evidence type="ECO:0000313" key="7">
    <source>
        <dbReference type="Proteomes" id="UP001500635"/>
    </source>
</evidence>
<feature type="domain" description="HTH tetR-type" evidence="5">
    <location>
        <begin position="6"/>
        <end position="66"/>
    </location>
</feature>
<comment type="caution">
    <text evidence="6">The sequence shown here is derived from an EMBL/GenBank/DDBJ whole genome shotgun (WGS) entry which is preliminary data.</text>
</comment>
<dbReference type="InterPro" id="IPR009057">
    <property type="entry name" value="Homeodomain-like_sf"/>
</dbReference>
<dbReference type="EMBL" id="BAABFR010000010">
    <property type="protein sequence ID" value="GAA4386566.1"/>
    <property type="molecule type" value="Genomic_DNA"/>
</dbReference>
<dbReference type="InterPro" id="IPR001647">
    <property type="entry name" value="HTH_TetR"/>
</dbReference>
<keyword evidence="1" id="KW-0805">Transcription regulation</keyword>
<evidence type="ECO:0000259" key="5">
    <source>
        <dbReference type="PROSITE" id="PS50977"/>
    </source>
</evidence>
<dbReference type="Pfam" id="PF21993">
    <property type="entry name" value="TetR_C_13_2"/>
    <property type="match status" value="1"/>
</dbReference>
<name>A0ABP8J7U9_9ACTN</name>
<keyword evidence="2 4" id="KW-0238">DNA-binding</keyword>
<accession>A0ABP8J7U9</accession>
<dbReference type="SUPFAM" id="SSF48498">
    <property type="entry name" value="Tetracyclin repressor-like, C-terminal domain"/>
    <property type="match status" value="1"/>
</dbReference>
<evidence type="ECO:0000256" key="3">
    <source>
        <dbReference type="ARBA" id="ARBA00023163"/>
    </source>
</evidence>
<dbReference type="PROSITE" id="PS50977">
    <property type="entry name" value="HTH_TETR_2"/>
    <property type="match status" value="1"/>
</dbReference>
<reference evidence="7" key="1">
    <citation type="journal article" date="2019" name="Int. J. Syst. Evol. Microbiol.">
        <title>The Global Catalogue of Microorganisms (GCM) 10K type strain sequencing project: providing services to taxonomists for standard genome sequencing and annotation.</title>
        <authorList>
            <consortium name="The Broad Institute Genomics Platform"/>
            <consortium name="The Broad Institute Genome Sequencing Center for Infectious Disease"/>
            <person name="Wu L."/>
            <person name="Ma J."/>
        </authorList>
    </citation>
    <scope>NUCLEOTIDE SEQUENCE [LARGE SCALE GENOMIC DNA]</scope>
    <source>
        <strain evidence="7">JCM 17688</strain>
    </source>
</reference>
<dbReference type="Proteomes" id="UP001500635">
    <property type="component" value="Unassembled WGS sequence"/>
</dbReference>
<dbReference type="Gene3D" id="1.10.357.10">
    <property type="entry name" value="Tetracycline Repressor, domain 2"/>
    <property type="match status" value="1"/>
</dbReference>
<gene>
    <name evidence="6" type="ORF">GCM10023147_09980</name>
</gene>
<dbReference type="InterPro" id="IPR054156">
    <property type="entry name" value="YxaF_TetR_C"/>
</dbReference>
<dbReference type="PANTHER" id="PTHR47506:SF3">
    <property type="entry name" value="HTH-TYPE TRANSCRIPTIONAL REGULATOR LMRA"/>
    <property type="match status" value="1"/>
</dbReference>
<evidence type="ECO:0000313" key="6">
    <source>
        <dbReference type="EMBL" id="GAA4386566.1"/>
    </source>
</evidence>
<proteinExistence type="predicted"/>
<dbReference type="InterPro" id="IPR036271">
    <property type="entry name" value="Tet_transcr_reg_TetR-rel_C_sf"/>
</dbReference>
<keyword evidence="7" id="KW-1185">Reference proteome</keyword>
<dbReference type="PANTHER" id="PTHR47506">
    <property type="entry name" value="TRANSCRIPTIONAL REGULATORY PROTEIN"/>
    <property type="match status" value="1"/>
</dbReference>
<protein>
    <submittedName>
        <fullName evidence="6">TetR/AcrR family transcriptional regulator</fullName>
    </submittedName>
</protein>
<keyword evidence="3" id="KW-0804">Transcription</keyword>
<evidence type="ECO:0000256" key="2">
    <source>
        <dbReference type="ARBA" id="ARBA00023125"/>
    </source>
</evidence>
<evidence type="ECO:0000256" key="4">
    <source>
        <dbReference type="PROSITE-ProRule" id="PRU00335"/>
    </source>
</evidence>
<evidence type="ECO:0000256" key="1">
    <source>
        <dbReference type="ARBA" id="ARBA00023015"/>
    </source>
</evidence>
<dbReference type="Pfam" id="PF00440">
    <property type="entry name" value="TetR_N"/>
    <property type="match status" value="1"/>
</dbReference>
<feature type="DNA-binding region" description="H-T-H motif" evidence="4">
    <location>
        <begin position="29"/>
        <end position="48"/>
    </location>
</feature>
<organism evidence="6 7">
    <name type="scientific">Tsukamurella soli</name>
    <dbReference type="NCBI Taxonomy" id="644556"/>
    <lineage>
        <taxon>Bacteria</taxon>
        <taxon>Bacillati</taxon>
        <taxon>Actinomycetota</taxon>
        <taxon>Actinomycetes</taxon>
        <taxon>Mycobacteriales</taxon>
        <taxon>Tsukamurellaceae</taxon>
        <taxon>Tsukamurella</taxon>
    </lineage>
</organism>
<sequence>MADGPSTTRRRLVTAMAELMRHQGYSATSVKQLTAAASAPMGSLYHHFPEGKVQVAAAALRDSGAAYIELLPLLMDPHADLAAAVTGAFDAAADRIEETGWLNMCPVGTIAGEIAESEPDLRAVAAEVMTLWIERGTTYFIARGLAPDAARELTLALLSALEGAFILSRTLRTAEPVRAAGRALAARAAALAVT</sequence>
<dbReference type="SUPFAM" id="SSF46689">
    <property type="entry name" value="Homeodomain-like"/>
    <property type="match status" value="1"/>
</dbReference>